<name>A0ABD6T3Y9_9BACI</name>
<proteinExistence type="predicted"/>
<feature type="compositionally biased region" description="Acidic residues" evidence="2">
    <location>
        <begin position="75"/>
        <end position="86"/>
    </location>
</feature>
<dbReference type="EMBL" id="NUTL01000086">
    <property type="protein sequence ID" value="PHE92496.1"/>
    <property type="molecule type" value="Genomic_DNA"/>
</dbReference>
<dbReference type="InterPro" id="IPR010982">
    <property type="entry name" value="Lambda_DNA-bd_dom_sf"/>
</dbReference>
<dbReference type="Pfam" id="PF01381">
    <property type="entry name" value="HTH_3"/>
    <property type="match status" value="1"/>
</dbReference>
<dbReference type="PROSITE" id="PS50943">
    <property type="entry name" value="HTH_CROC1"/>
    <property type="match status" value="1"/>
</dbReference>
<dbReference type="CDD" id="cd00093">
    <property type="entry name" value="HTH_XRE"/>
    <property type="match status" value="1"/>
</dbReference>
<comment type="caution">
    <text evidence="4">The sequence shown here is derived from an EMBL/GenBank/DDBJ whole genome shotgun (WGS) entry which is preliminary data.</text>
</comment>
<gene>
    <name evidence="4" type="ORF">COF81_19765</name>
</gene>
<feature type="domain" description="HTH cro/C1-type" evidence="3">
    <location>
        <begin position="7"/>
        <end position="62"/>
    </location>
</feature>
<dbReference type="InterPro" id="IPR001387">
    <property type="entry name" value="Cro/C1-type_HTH"/>
</dbReference>
<dbReference type="PANTHER" id="PTHR46558">
    <property type="entry name" value="TRACRIPTIONAL REGULATORY PROTEIN-RELATED-RELATED"/>
    <property type="match status" value="1"/>
</dbReference>
<dbReference type="Proteomes" id="UP000221918">
    <property type="component" value="Unassembled WGS sequence"/>
</dbReference>
<evidence type="ECO:0000256" key="2">
    <source>
        <dbReference type="SAM" id="MobiDB-lite"/>
    </source>
</evidence>
<evidence type="ECO:0000259" key="3">
    <source>
        <dbReference type="PROSITE" id="PS50943"/>
    </source>
</evidence>
<dbReference type="RefSeq" id="WP_098803235.1">
    <property type="nucleotide sequence ID" value="NZ_NUTL01000086.1"/>
</dbReference>
<reference evidence="4 5" key="1">
    <citation type="submission" date="2017-09" db="EMBL/GenBank/DDBJ databases">
        <title>Large-scale bioinformatics analysis of Bacillus genomes uncovers conserved roles of natural products in bacterial physiology.</title>
        <authorList>
            <consortium name="Agbiome Team Llc"/>
            <person name="Bleich R.M."/>
            <person name="Grubbs K.J."/>
            <person name="Santa Maria K.C."/>
            <person name="Allen S.E."/>
            <person name="Farag S."/>
            <person name="Shank E.A."/>
            <person name="Bowers A."/>
        </authorList>
    </citation>
    <scope>NUCLEOTIDE SEQUENCE [LARGE SCALE GENOMIC DNA]</scope>
    <source>
        <strain evidence="4 5">AFS037265</strain>
    </source>
</reference>
<dbReference type="SUPFAM" id="SSF47413">
    <property type="entry name" value="lambda repressor-like DNA-binding domains"/>
    <property type="match status" value="1"/>
</dbReference>
<evidence type="ECO:0000313" key="4">
    <source>
        <dbReference type="EMBL" id="PHE92496.1"/>
    </source>
</evidence>
<feature type="region of interest" description="Disordered" evidence="2">
    <location>
        <begin position="71"/>
        <end position="96"/>
    </location>
</feature>
<dbReference type="GO" id="GO:0003677">
    <property type="term" value="F:DNA binding"/>
    <property type="evidence" value="ECO:0007669"/>
    <property type="project" value="UniProtKB-KW"/>
</dbReference>
<dbReference type="SMART" id="SM00530">
    <property type="entry name" value="HTH_XRE"/>
    <property type="match status" value="1"/>
</dbReference>
<dbReference type="AlphaFoldDB" id="A0ABD6T3Y9"/>
<dbReference type="Gene3D" id="1.10.260.40">
    <property type="entry name" value="lambda repressor-like DNA-binding domains"/>
    <property type="match status" value="1"/>
</dbReference>
<dbReference type="PANTHER" id="PTHR46558:SF11">
    <property type="entry name" value="HTH-TYPE TRANSCRIPTIONAL REGULATOR XRE"/>
    <property type="match status" value="1"/>
</dbReference>
<keyword evidence="1" id="KW-0238">DNA-binding</keyword>
<accession>A0ABD6T3Y9</accession>
<protein>
    <submittedName>
        <fullName evidence="4">Transcriptional regulator</fullName>
    </submittedName>
</protein>
<organism evidence="4 5">
    <name type="scientific">Bacillus pseudomycoides</name>
    <dbReference type="NCBI Taxonomy" id="64104"/>
    <lineage>
        <taxon>Bacteria</taxon>
        <taxon>Bacillati</taxon>
        <taxon>Bacillota</taxon>
        <taxon>Bacilli</taxon>
        <taxon>Bacillales</taxon>
        <taxon>Bacillaceae</taxon>
        <taxon>Bacillus</taxon>
        <taxon>Bacillus cereus group</taxon>
    </lineage>
</organism>
<evidence type="ECO:0000313" key="5">
    <source>
        <dbReference type="Proteomes" id="UP000221918"/>
    </source>
</evidence>
<sequence>MTLGNRIRDIRKQKNITQEKLAKNLDFSHASAISFIENGKRRLDAEKIPLLAKVLGVSIDELFFTQNVVNSTTENENEREMEAEENESIKSCTASS</sequence>
<evidence type="ECO:0000256" key="1">
    <source>
        <dbReference type="ARBA" id="ARBA00023125"/>
    </source>
</evidence>